<sequence>MGSVASTLAKLPFEPMIDVYSIVPAGGSGTRLWPLSRDARPKFLLDLEGTGLSLLQSTYQRLLPLSGHEKVMIVTGRAHVDAVKAQLPGISDHNIVAEPSPKESMAAIGLAAMLFHERDPDAVIASFAADHVIATTDNVFASAVASAVAAARQSNGLVTIGIEPDEPSTAFGYIHLGKPEEIESDAETFARFGLTRISACQVQRFKEKPQVEEVKELLATGEYCWNAGMFVTRASVLLHLLQDTCPLLFSGLKKIAADWSSAHRQEVLASVWPHLPKISIDHAIAEPAATQGQMLVIKALLEWKDVGDYAALCEMAGPHLNPGDNQTPAKKVKVMGEAKLVFVQDGSGLFVTSSGRPIVALGIEDLVVVDTPDALLITLASRSQDIKSIVGVCKEAIPYLQ</sequence>
<keyword evidence="3" id="KW-0808">Transferase</keyword>
<dbReference type="PANTHER" id="PTHR46390">
    <property type="entry name" value="MANNOSE-1-PHOSPHATE GUANYLYLTRANSFERASE"/>
    <property type="match status" value="1"/>
</dbReference>
<dbReference type="OrthoDB" id="5594057at2759"/>
<evidence type="ECO:0000313" key="4">
    <source>
        <dbReference type="Proteomes" id="UP000245942"/>
    </source>
</evidence>
<dbReference type="RefSeq" id="XP_025345411.1">
    <property type="nucleotide sequence ID" value="XM_025490500.1"/>
</dbReference>
<evidence type="ECO:0000259" key="2">
    <source>
        <dbReference type="Pfam" id="PF22640"/>
    </source>
</evidence>
<dbReference type="CDD" id="cd02509">
    <property type="entry name" value="GDP-M1P_Guanylyltransferase"/>
    <property type="match status" value="1"/>
</dbReference>
<dbReference type="GO" id="GO:0004475">
    <property type="term" value="F:mannose-1-phosphate guanylyltransferase (GTP) activity"/>
    <property type="evidence" value="ECO:0007669"/>
    <property type="project" value="InterPro"/>
</dbReference>
<dbReference type="GeneID" id="37012234"/>
<reference evidence="3 4" key="1">
    <citation type="journal article" date="2018" name="Mol. Biol. Evol.">
        <title>Broad Genomic Sampling Reveals a Smut Pathogenic Ancestry of the Fungal Clade Ustilaginomycotina.</title>
        <authorList>
            <person name="Kijpornyongpan T."/>
            <person name="Mondo S.J."/>
            <person name="Barry K."/>
            <person name="Sandor L."/>
            <person name="Lee J."/>
            <person name="Lipzen A."/>
            <person name="Pangilinan J."/>
            <person name="LaButti K."/>
            <person name="Hainaut M."/>
            <person name="Henrissat B."/>
            <person name="Grigoriev I.V."/>
            <person name="Spatafora J.W."/>
            <person name="Aime M.C."/>
        </authorList>
    </citation>
    <scope>NUCLEOTIDE SEQUENCE [LARGE SCALE GENOMIC DNA]</scope>
    <source>
        <strain evidence="3 4">MCA 4718</strain>
    </source>
</reference>
<feature type="domain" description="MannoseP isomerase/GMP-like beta-helix" evidence="2">
    <location>
        <begin position="345"/>
        <end position="390"/>
    </location>
</feature>
<feature type="domain" description="Nucleotidyl transferase" evidence="1">
    <location>
        <begin position="22"/>
        <end position="315"/>
    </location>
</feature>
<dbReference type="SUPFAM" id="SSF53448">
    <property type="entry name" value="Nucleotide-diphospho-sugar transferases"/>
    <property type="match status" value="1"/>
</dbReference>
<accession>A0A316U176</accession>
<proteinExistence type="predicted"/>
<protein>
    <submittedName>
        <fullName evidence="3">Mannose-1-phosphate guanylyltransferase</fullName>
    </submittedName>
</protein>
<dbReference type="InterPro" id="IPR005835">
    <property type="entry name" value="NTP_transferase_dom"/>
</dbReference>
<dbReference type="Pfam" id="PF00483">
    <property type="entry name" value="NTP_transferase"/>
    <property type="match status" value="1"/>
</dbReference>
<dbReference type="AlphaFoldDB" id="A0A316U176"/>
<evidence type="ECO:0000259" key="1">
    <source>
        <dbReference type="Pfam" id="PF00483"/>
    </source>
</evidence>
<keyword evidence="4" id="KW-1185">Reference proteome</keyword>
<dbReference type="InterPro" id="IPR054566">
    <property type="entry name" value="ManC/GMP-like_b-helix"/>
</dbReference>
<gene>
    <name evidence="3" type="ORF">BCV69DRAFT_253094</name>
</gene>
<dbReference type="Gene3D" id="3.90.550.10">
    <property type="entry name" value="Spore Coat Polysaccharide Biosynthesis Protein SpsA, Chain A"/>
    <property type="match status" value="1"/>
</dbReference>
<dbReference type="InterPro" id="IPR051161">
    <property type="entry name" value="Mannose-6P_isomerase_type2"/>
</dbReference>
<dbReference type="Proteomes" id="UP000245942">
    <property type="component" value="Unassembled WGS sequence"/>
</dbReference>
<organism evidence="3 4">
    <name type="scientific">Pseudomicrostroma glucosiphilum</name>
    <dbReference type="NCBI Taxonomy" id="1684307"/>
    <lineage>
        <taxon>Eukaryota</taxon>
        <taxon>Fungi</taxon>
        <taxon>Dikarya</taxon>
        <taxon>Basidiomycota</taxon>
        <taxon>Ustilaginomycotina</taxon>
        <taxon>Exobasidiomycetes</taxon>
        <taxon>Microstromatales</taxon>
        <taxon>Microstromatales incertae sedis</taxon>
        <taxon>Pseudomicrostroma</taxon>
    </lineage>
</organism>
<name>A0A316U176_9BASI</name>
<dbReference type="InterPro" id="IPR049577">
    <property type="entry name" value="GMPP_N"/>
</dbReference>
<dbReference type="PANTHER" id="PTHR46390:SF1">
    <property type="entry name" value="MANNOSE-1-PHOSPHATE GUANYLYLTRANSFERASE"/>
    <property type="match status" value="1"/>
</dbReference>
<dbReference type="Pfam" id="PF22640">
    <property type="entry name" value="ManC_GMP_beta-helix"/>
    <property type="match status" value="1"/>
</dbReference>
<dbReference type="InterPro" id="IPR029044">
    <property type="entry name" value="Nucleotide-diphossugar_trans"/>
</dbReference>
<evidence type="ECO:0000313" key="3">
    <source>
        <dbReference type="EMBL" id="PWN18251.1"/>
    </source>
</evidence>
<dbReference type="GO" id="GO:0009298">
    <property type="term" value="P:GDP-mannose biosynthetic process"/>
    <property type="evidence" value="ECO:0007669"/>
    <property type="project" value="TreeGrafter"/>
</dbReference>
<dbReference type="SUPFAM" id="SSF159283">
    <property type="entry name" value="Guanosine diphospho-D-mannose pyrophosphorylase/mannose-6-phosphate isomerase linker domain"/>
    <property type="match status" value="1"/>
</dbReference>
<keyword evidence="3" id="KW-0548">Nucleotidyltransferase</keyword>
<dbReference type="EMBL" id="KZ819337">
    <property type="protein sequence ID" value="PWN18251.1"/>
    <property type="molecule type" value="Genomic_DNA"/>
</dbReference>